<sequence>MPALLNSLPVLDKVAPPLAAEIVWRLWRTPRRSRSLTADAARVMELAGRSTMPIAGRRIATYRWGSGPRVVLLVHGWEGRASDFAPIVRELRSPERTILAVDAPGHGNSTGRRTTVIDYAEVLAEVARRHGRLEAVVSHSLGTPSAAAAASHGLRADRYVSIGGVADLDRLVPTFCEALGVRPSTAERVRARIENRVFDGNRDVWAQYSAAESPLPASAPLLVIHDRSDRMVPVVDATLLADAHGPLTRVVVTEGLGHYRILGADAVLDDVSSFLGAPSEVDGNVPAFA</sequence>
<dbReference type="Gene3D" id="3.40.50.1820">
    <property type="entry name" value="alpha/beta hydrolase"/>
    <property type="match status" value="1"/>
</dbReference>
<name>A0ABP7F3L6_9MICO</name>
<dbReference type="InterPro" id="IPR000073">
    <property type="entry name" value="AB_hydrolase_1"/>
</dbReference>
<dbReference type="Proteomes" id="UP001501004">
    <property type="component" value="Unassembled WGS sequence"/>
</dbReference>
<comment type="caution">
    <text evidence="2">The sequence shown here is derived from an EMBL/GenBank/DDBJ whole genome shotgun (WGS) entry which is preliminary data.</text>
</comment>
<proteinExistence type="predicted"/>
<protein>
    <submittedName>
        <fullName evidence="2">Alpha/beta hydrolase</fullName>
    </submittedName>
</protein>
<organism evidence="2 3">
    <name type="scientific">Leifsonella bigeumensis</name>
    <dbReference type="NCBI Taxonomy" id="433643"/>
    <lineage>
        <taxon>Bacteria</taxon>
        <taxon>Bacillati</taxon>
        <taxon>Actinomycetota</taxon>
        <taxon>Actinomycetes</taxon>
        <taxon>Micrococcales</taxon>
        <taxon>Microbacteriaceae</taxon>
        <taxon>Leifsonella</taxon>
    </lineage>
</organism>
<accession>A0ABP7F3L6</accession>
<dbReference type="EMBL" id="BAABAE010000001">
    <property type="protein sequence ID" value="GAA3730593.1"/>
    <property type="molecule type" value="Genomic_DNA"/>
</dbReference>
<dbReference type="InterPro" id="IPR050266">
    <property type="entry name" value="AB_hydrolase_sf"/>
</dbReference>
<dbReference type="GO" id="GO:0016787">
    <property type="term" value="F:hydrolase activity"/>
    <property type="evidence" value="ECO:0007669"/>
    <property type="project" value="UniProtKB-KW"/>
</dbReference>
<dbReference type="PANTHER" id="PTHR43798:SF33">
    <property type="entry name" value="HYDROLASE, PUTATIVE (AFU_ORTHOLOGUE AFUA_2G14860)-RELATED"/>
    <property type="match status" value="1"/>
</dbReference>
<dbReference type="RefSeq" id="WP_344753151.1">
    <property type="nucleotide sequence ID" value="NZ_BAABAE010000001.1"/>
</dbReference>
<keyword evidence="2" id="KW-0378">Hydrolase</keyword>
<feature type="domain" description="AB hydrolase-1" evidence="1">
    <location>
        <begin position="71"/>
        <end position="267"/>
    </location>
</feature>
<evidence type="ECO:0000259" key="1">
    <source>
        <dbReference type="Pfam" id="PF12697"/>
    </source>
</evidence>
<dbReference type="InterPro" id="IPR029058">
    <property type="entry name" value="AB_hydrolase_fold"/>
</dbReference>
<gene>
    <name evidence="2" type="ORF">GCM10022239_03960</name>
</gene>
<evidence type="ECO:0000313" key="3">
    <source>
        <dbReference type="Proteomes" id="UP001501004"/>
    </source>
</evidence>
<dbReference type="PANTHER" id="PTHR43798">
    <property type="entry name" value="MONOACYLGLYCEROL LIPASE"/>
    <property type="match status" value="1"/>
</dbReference>
<reference evidence="3" key="1">
    <citation type="journal article" date="2019" name="Int. J. Syst. Evol. Microbiol.">
        <title>The Global Catalogue of Microorganisms (GCM) 10K type strain sequencing project: providing services to taxonomists for standard genome sequencing and annotation.</title>
        <authorList>
            <consortium name="The Broad Institute Genomics Platform"/>
            <consortium name="The Broad Institute Genome Sequencing Center for Infectious Disease"/>
            <person name="Wu L."/>
            <person name="Ma J."/>
        </authorList>
    </citation>
    <scope>NUCLEOTIDE SEQUENCE [LARGE SCALE GENOMIC DNA]</scope>
    <source>
        <strain evidence="3">JCM 16949</strain>
    </source>
</reference>
<evidence type="ECO:0000313" key="2">
    <source>
        <dbReference type="EMBL" id="GAA3730593.1"/>
    </source>
</evidence>
<keyword evidence="3" id="KW-1185">Reference proteome</keyword>
<dbReference type="SUPFAM" id="SSF53474">
    <property type="entry name" value="alpha/beta-Hydrolases"/>
    <property type="match status" value="1"/>
</dbReference>
<dbReference type="Pfam" id="PF12697">
    <property type="entry name" value="Abhydrolase_6"/>
    <property type="match status" value="1"/>
</dbReference>